<feature type="region of interest" description="Disordered" evidence="5">
    <location>
        <begin position="241"/>
        <end position="273"/>
    </location>
</feature>
<evidence type="ECO:0000259" key="6">
    <source>
        <dbReference type="PROSITE" id="PS50893"/>
    </source>
</evidence>
<dbReference type="Pfam" id="PF00005">
    <property type="entry name" value="ABC_tran"/>
    <property type="match status" value="2"/>
</dbReference>
<dbReference type="SUPFAM" id="SSF52540">
    <property type="entry name" value="P-loop containing nucleoside triphosphate hydrolases"/>
    <property type="match status" value="2"/>
</dbReference>
<dbReference type="PROSITE" id="PS50893">
    <property type="entry name" value="ABC_TRANSPORTER_2"/>
    <property type="match status" value="2"/>
</dbReference>
<evidence type="ECO:0000256" key="4">
    <source>
        <dbReference type="SAM" id="Coils"/>
    </source>
</evidence>
<evidence type="ECO:0000256" key="1">
    <source>
        <dbReference type="ARBA" id="ARBA00022737"/>
    </source>
</evidence>
<keyword evidence="1" id="KW-0677">Repeat</keyword>
<feature type="domain" description="ABC transporter" evidence="6">
    <location>
        <begin position="2"/>
        <end position="235"/>
    </location>
</feature>
<protein>
    <submittedName>
        <fullName evidence="7">ABC-F family ATP-binding cassette domain-containing protein</fullName>
    </submittedName>
</protein>
<dbReference type="InterPro" id="IPR003593">
    <property type="entry name" value="AAA+_ATPase"/>
</dbReference>
<dbReference type="PANTHER" id="PTHR19211:SF6">
    <property type="entry name" value="BLL7188 PROTEIN"/>
    <property type="match status" value="1"/>
</dbReference>
<comment type="caution">
    <text evidence="7">The sequence shown here is derived from an EMBL/GenBank/DDBJ whole genome shotgun (WGS) entry which is preliminary data.</text>
</comment>
<feature type="domain" description="ABC transporter" evidence="6">
    <location>
        <begin position="338"/>
        <end position="530"/>
    </location>
</feature>
<dbReference type="CDD" id="cd03221">
    <property type="entry name" value="ABCF_EF-3"/>
    <property type="match status" value="2"/>
</dbReference>
<dbReference type="GO" id="GO:0005524">
    <property type="term" value="F:ATP binding"/>
    <property type="evidence" value="ECO:0007669"/>
    <property type="project" value="UniProtKB-KW"/>
</dbReference>
<evidence type="ECO:0000313" key="8">
    <source>
        <dbReference type="Proteomes" id="UP001597545"/>
    </source>
</evidence>
<keyword evidence="2" id="KW-0547">Nucleotide-binding</keyword>
<feature type="compositionally biased region" description="Basic and acidic residues" evidence="5">
    <location>
        <begin position="241"/>
        <end position="265"/>
    </location>
</feature>
<dbReference type="EMBL" id="JBHULR010000003">
    <property type="protein sequence ID" value="MFD2546880.1"/>
    <property type="molecule type" value="Genomic_DNA"/>
</dbReference>
<organism evidence="7 8">
    <name type="scientific">Sphingobacterium suaedae</name>
    <dbReference type="NCBI Taxonomy" id="1686402"/>
    <lineage>
        <taxon>Bacteria</taxon>
        <taxon>Pseudomonadati</taxon>
        <taxon>Bacteroidota</taxon>
        <taxon>Sphingobacteriia</taxon>
        <taxon>Sphingobacteriales</taxon>
        <taxon>Sphingobacteriaceae</taxon>
        <taxon>Sphingobacterium</taxon>
    </lineage>
</organism>
<keyword evidence="3 7" id="KW-0067">ATP-binding</keyword>
<dbReference type="InterPro" id="IPR003439">
    <property type="entry name" value="ABC_transporter-like_ATP-bd"/>
</dbReference>
<name>A0ABW5KG79_9SPHI</name>
<accession>A0ABW5KG79</accession>
<reference evidence="8" key="1">
    <citation type="journal article" date="2019" name="Int. J. Syst. Evol. Microbiol.">
        <title>The Global Catalogue of Microorganisms (GCM) 10K type strain sequencing project: providing services to taxonomists for standard genome sequencing and annotation.</title>
        <authorList>
            <consortium name="The Broad Institute Genomics Platform"/>
            <consortium name="The Broad Institute Genome Sequencing Center for Infectious Disease"/>
            <person name="Wu L."/>
            <person name="Ma J."/>
        </authorList>
    </citation>
    <scope>NUCLEOTIDE SEQUENCE [LARGE SCALE GENOMIC DNA]</scope>
    <source>
        <strain evidence="8">KCTC 42662</strain>
    </source>
</reference>
<dbReference type="Proteomes" id="UP001597545">
    <property type="component" value="Unassembled WGS sequence"/>
</dbReference>
<gene>
    <name evidence="7" type="ORF">ACFSR5_04375</name>
</gene>
<dbReference type="InterPro" id="IPR050611">
    <property type="entry name" value="ABCF"/>
</dbReference>
<dbReference type="InterPro" id="IPR027417">
    <property type="entry name" value="P-loop_NTPase"/>
</dbReference>
<evidence type="ECO:0000256" key="2">
    <source>
        <dbReference type="ARBA" id="ARBA00022741"/>
    </source>
</evidence>
<dbReference type="Gene3D" id="3.40.50.300">
    <property type="entry name" value="P-loop containing nucleotide triphosphate hydrolases"/>
    <property type="match status" value="2"/>
</dbReference>
<feature type="coiled-coil region" evidence="4">
    <location>
        <begin position="295"/>
        <end position="322"/>
    </location>
</feature>
<keyword evidence="4" id="KW-0175">Coiled coil</keyword>
<evidence type="ECO:0000256" key="3">
    <source>
        <dbReference type="ARBA" id="ARBA00022840"/>
    </source>
</evidence>
<sequence>MLTIENITYNHPDKTRLFHALSLSISSGQKIGLIGQNGSGKSTLLRLIAGELLPNAGRVKRSTSVYYAPQVFGQYDACSIAEVLGIASKLQALYTILKGEATEEQLLILDDDWTLEERSLQALRYWDVAEINLFAPMSTLSGGQKTKVFLAGIQIHEPDLVLLDEPSNHLDAASRQLLYNFIRDSKQTLLIVSHDRMLLNLLPTMYELDASGVTVYGGNYAFYANQKSIAAQALESSIQHREKELRKAKDKERDTLERQQRMDARGKKKQEKAGVARIMMNTMRNNAEQSTSKMRDVHTEKINGLSQELTELRNNRSVVEKMKFGFTDMLLHHGKILFDLQNVQYRHAETNLWTEGISLQIRSGERLTFKGKNGAGKTTLVRLLLKQLEPTSGTISNFARRALYIDQDYSLVNDTDIDVYTRAQQANQRGLQEHEVKARLDRFLFDKTSWNKPCNTLSGGERMRLALCVLTLSSEAPDVIILDEPTNNLDIQNIELLSDAINSYQGTLLVISHDEHFLNDLRIHREINLTLHH</sequence>
<evidence type="ECO:0000313" key="7">
    <source>
        <dbReference type="EMBL" id="MFD2546880.1"/>
    </source>
</evidence>
<evidence type="ECO:0000256" key="5">
    <source>
        <dbReference type="SAM" id="MobiDB-lite"/>
    </source>
</evidence>
<dbReference type="RefSeq" id="WP_380901098.1">
    <property type="nucleotide sequence ID" value="NZ_JBHUEG010000007.1"/>
</dbReference>
<keyword evidence="8" id="KW-1185">Reference proteome</keyword>
<dbReference type="PANTHER" id="PTHR19211">
    <property type="entry name" value="ATP-BINDING TRANSPORT PROTEIN-RELATED"/>
    <property type="match status" value="1"/>
</dbReference>
<dbReference type="PROSITE" id="PS00211">
    <property type="entry name" value="ABC_TRANSPORTER_1"/>
    <property type="match status" value="1"/>
</dbReference>
<dbReference type="InterPro" id="IPR017871">
    <property type="entry name" value="ABC_transporter-like_CS"/>
</dbReference>
<proteinExistence type="predicted"/>
<dbReference type="SMART" id="SM00382">
    <property type="entry name" value="AAA"/>
    <property type="match status" value="2"/>
</dbReference>